<gene>
    <name evidence="2" type="ORF">BDV33DRAFT_199194</name>
</gene>
<name>A0A5N6F4Y9_9EURO</name>
<keyword evidence="2" id="KW-0378">Hydrolase</keyword>
<dbReference type="PANTHER" id="PTHR43194:SF2">
    <property type="entry name" value="PEROXISOMAL MEMBRANE PROTEIN LPX1"/>
    <property type="match status" value="1"/>
</dbReference>
<proteinExistence type="predicted"/>
<dbReference type="InterPro" id="IPR050228">
    <property type="entry name" value="Carboxylesterase_BioH"/>
</dbReference>
<dbReference type="InterPro" id="IPR029058">
    <property type="entry name" value="AB_hydrolase_fold"/>
</dbReference>
<dbReference type="AlphaFoldDB" id="A0A5N6F4Y9"/>
<dbReference type="Pfam" id="PF00561">
    <property type="entry name" value="Abhydrolase_1"/>
    <property type="match status" value="1"/>
</dbReference>
<feature type="domain" description="AB hydrolase-1" evidence="1">
    <location>
        <begin position="63"/>
        <end position="161"/>
    </location>
</feature>
<dbReference type="Gene3D" id="3.40.50.1820">
    <property type="entry name" value="alpha/beta hydrolase"/>
    <property type="match status" value="1"/>
</dbReference>
<evidence type="ECO:0000313" key="2">
    <source>
        <dbReference type="EMBL" id="KAB8224911.1"/>
    </source>
</evidence>
<dbReference type="InterPro" id="IPR000073">
    <property type="entry name" value="AB_hydrolase_1"/>
</dbReference>
<reference evidence="2 3" key="1">
    <citation type="submission" date="2019-04" db="EMBL/GenBank/DDBJ databases">
        <title>Fungal friends and foes A comparative genomics study of 23 Aspergillus species from section Flavi.</title>
        <authorList>
            <consortium name="DOE Joint Genome Institute"/>
            <person name="Kjaerbolling I."/>
            <person name="Vesth T.C."/>
            <person name="Frisvad J.C."/>
            <person name="Nybo J.L."/>
            <person name="Theobald S."/>
            <person name="Kildgaard S."/>
            <person name="Petersen T.I."/>
            <person name="Kuo A."/>
            <person name="Sato A."/>
            <person name="Lyhne E.K."/>
            <person name="Kogle M.E."/>
            <person name="Wiebenga A."/>
            <person name="Kun R.S."/>
            <person name="Lubbers R.J."/>
            <person name="Makela M.R."/>
            <person name="Barry K."/>
            <person name="Chovatia M."/>
            <person name="Clum A."/>
            <person name="Daum C."/>
            <person name="Haridas S."/>
            <person name="He G."/>
            <person name="LaButti K."/>
            <person name="Lipzen A."/>
            <person name="Mondo S."/>
            <person name="Pangilinan J."/>
            <person name="Riley R."/>
            <person name="Salamov A."/>
            <person name="Simmons B.A."/>
            <person name="Magnuson J.K."/>
            <person name="Henrissat B."/>
            <person name="Mortensen U.H."/>
            <person name="Larsen T.O."/>
            <person name="De vries R.P."/>
            <person name="Grigoriev I.V."/>
            <person name="Machida M."/>
            <person name="Baker S.E."/>
            <person name="Andersen M.R."/>
        </authorList>
    </citation>
    <scope>NUCLEOTIDE SEQUENCE [LARGE SCALE GENOMIC DNA]</scope>
    <source>
        <strain evidence="2 3">CBS 126849</strain>
    </source>
</reference>
<sequence>MPLLILRMFHTSYSEAPRHHIIVNEAEAIQVLEGRLHRAPGLSTRMLRDKIFGQFDSDLEFQLIMYAAAPLYSESFDADIALGRNLDTVFYAKSHNDLYAEPEKFFDYRDGLSTVTAKTLIIVGERDWICPPAQSRVIASLIPNAHLEIIQDANHSVHVEKNTEVIGHIRKHLMRSAELS</sequence>
<evidence type="ECO:0000259" key="1">
    <source>
        <dbReference type="Pfam" id="PF00561"/>
    </source>
</evidence>
<dbReference type="Proteomes" id="UP000326799">
    <property type="component" value="Unassembled WGS sequence"/>
</dbReference>
<dbReference type="EMBL" id="ML733397">
    <property type="protein sequence ID" value="KAB8224911.1"/>
    <property type="molecule type" value="Genomic_DNA"/>
</dbReference>
<evidence type="ECO:0000313" key="3">
    <source>
        <dbReference type="Proteomes" id="UP000326799"/>
    </source>
</evidence>
<organism evidence="2 3">
    <name type="scientific">Aspergillus novoparasiticus</name>
    <dbReference type="NCBI Taxonomy" id="986946"/>
    <lineage>
        <taxon>Eukaryota</taxon>
        <taxon>Fungi</taxon>
        <taxon>Dikarya</taxon>
        <taxon>Ascomycota</taxon>
        <taxon>Pezizomycotina</taxon>
        <taxon>Eurotiomycetes</taxon>
        <taxon>Eurotiomycetidae</taxon>
        <taxon>Eurotiales</taxon>
        <taxon>Aspergillaceae</taxon>
        <taxon>Aspergillus</taxon>
        <taxon>Aspergillus subgen. Circumdati</taxon>
    </lineage>
</organism>
<protein>
    <submittedName>
        <fullName evidence="2">Alpha/Beta hydrolase protein</fullName>
    </submittedName>
</protein>
<keyword evidence="3" id="KW-1185">Reference proteome</keyword>
<accession>A0A5N6F4Y9</accession>
<dbReference type="GO" id="GO:0016787">
    <property type="term" value="F:hydrolase activity"/>
    <property type="evidence" value="ECO:0007669"/>
    <property type="project" value="UniProtKB-KW"/>
</dbReference>
<dbReference type="PANTHER" id="PTHR43194">
    <property type="entry name" value="HYDROLASE ALPHA/BETA FOLD FAMILY"/>
    <property type="match status" value="1"/>
</dbReference>
<dbReference type="SUPFAM" id="SSF53474">
    <property type="entry name" value="alpha/beta-Hydrolases"/>
    <property type="match status" value="1"/>
</dbReference>